<organism evidence="2 3">
    <name type="scientific">Saccharobesus litoralis</name>
    <dbReference type="NCBI Taxonomy" id="2172099"/>
    <lineage>
        <taxon>Bacteria</taxon>
        <taxon>Pseudomonadati</taxon>
        <taxon>Pseudomonadota</taxon>
        <taxon>Gammaproteobacteria</taxon>
        <taxon>Alteromonadales</taxon>
        <taxon>Alteromonadaceae</taxon>
        <taxon>Saccharobesus</taxon>
    </lineage>
</organism>
<dbReference type="PANTHER" id="PTHR13355:SF22">
    <property type="entry name" value="SLL0786 PROTEIN"/>
    <property type="match status" value="1"/>
</dbReference>
<dbReference type="CDD" id="cd04301">
    <property type="entry name" value="NAT_SF"/>
    <property type="match status" value="1"/>
</dbReference>
<dbReference type="KEGG" id="cate:C2869_12360"/>
<dbReference type="RefSeq" id="WP_108603226.1">
    <property type="nucleotide sequence ID" value="NZ_CP026604.1"/>
</dbReference>
<dbReference type="PROSITE" id="PS51186">
    <property type="entry name" value="GNAT"/>
    <property type="match status" value="1"/>
</dbReference>
<accession>A0A2S0VSJ6</accession>
<dbReference type="InterPro" id="IPR016181">
    <property type="entry name" value="Acyl_CoA_acyltransferase"/>
</dbReference>
<gene>
    <name evidence="2" type="ORF">C2869_12360</name>
</gene>
<dbReference type="InterPro" id="IPR039143">
    <property type="entry name" value="GNPNAT1-like"/>
</dbReference>
<evidence type="ECO:0000259" key="1">
    <source>
        <dbReference type="PROSITE" id="PS51186"/>
    </source>
</evidence>
<sequence>MDIRQINWQQTIPNRHQVLWPNEKPEFCFVDGDETALHFGAFDQQTLVCVASIYVNQEYVNQKYVNGNAARLRKFATLAQYQGMGVGSRMLKFLIEQVKALNTDYFWFDARESALGFYQKFGFVAEGERFYKKDVAYFKMQMRY</sequence>
<name>A0A2S0VSJ6_9ALTE</name>
<dbReference type="Gene3D" id="3.40.630.30">
    <property type="match status" value="1"/>
</dbReference>
<dbReference type="GO" id="GO:0008080">
    <property type="term" value="F:N-acetyltransferase activity"/>
    <property type="evidence" value="ECO:0007669"/>
    <property type="project" value="TreeGrafter"/>
</dbReference>
<dbReference type="EMBL" id="CP026604">
    <property type="protein sequence ID" value="AWB67179.1"/>
    <property type="molecule type" value="Genomic_DNA"/>
</dbReference>
<evidence type="ECO:0000313" key="2">
    <source>
        <dbReference type="EMBL" id="AWB67179.1"/>
    </source>
</evidence>
<protein>
    <submittedName>
        <fullName evidence="2">GNAT family N-acetyltransferase</fullName>
    </submittedName>
</protein>
<evidence type="ECO:0000313" key="3">
    <source>
        <dbReference type="Proteomes" id="UP000244441"/>
    </source>
</evidence>
<feature type="domain" description="N-acetyltransferase" evidence="1">
    <location>
        <begin position="1"/>
        <end position="144"/>
    </location>
</feature>
<dbReference type="Proteomes" id="UP000244441">
    <property type="component" value="Chromosome"/>
</dbReference>
<dbReference type="OrthoDB" id="1178186at2"/>
<dbReference type="Pfam" id="PF13673">
    <property type="entry name" value="Acetyltransf_10"/>
    <property type="match status" value="1"/>
</dbReference>
<dbReference type="InterPro" id="IPR000182">
    <property type="entry name" value="GNAT_dom"/>
</dbReference>
<keyword evidence="3" id="KW-1185">Reference proteome</keyword>
<reference evidence="2 3" key="1">
    <citation type="submission" date="2018-01" db="EMBL/GenBank/DDBJ databases">
        <title>Genome sequence of a Cantenovulum-like bacteria.</title>
        <authorList>
            <person name="Tan W.R."/>
            <person name="Lau N.-S."/>
            <person name="Go F."/>
            <person name="Amirul A.-A.A."/>
        </authorList>
    </citation>
    <scope>NUCLEOTIDE SEQUENCE [LARGE SCALE GENOMIC DNA]</scope>
    <source>
        <strain evidence="2 3">CCB-QB4</strain>
    </source>
</reference>
<proteinExistence type="predicted"/>
<dbReference type="PANTHER" id="PTHR13355">
    <property type="entry name" value="GLUCOSAMINE 6-PHOSPHATE N-ACETYLTRANSFERASE"/>
    <property type="match status" value="1"/>
</dbReference>
<keyword evidence="2" id="KW-0808">Transferase</keyword>
<dbReference type="SUPFAM" id="SSF55729">
    <property type="entry name" value="Acyl-CoA N-acyltransferases (Nat)"/>
    <property type="match status" value="1"/>
</dbReference>
<dbReference type="AlphaFoldDB" id="A0A2S0VSJ6"/>